<name>A0A6J4V2R4_9BACT</name>
<evidence type="ECO:0000313" key="2">
    <source>
        <dbReference type="EMBL" id="CAA9565605.1"/>
    </source>
</evidence>
<dbReference type="AlphaFoldDB" id="A0A6J4V2R4"/>
<protein>
    <submittedName>
        <fullName evidence="2">Uncharacterized protein</fullName>
    </submittedName>
</protein>
<feature type="region of interest" description="Disordered" evidence="1">
    <location>
        <begin position="1"/>
        <end position="37"/>
    </location>
</feature>
<sequence length="55" mass="5829">MSRRSAPPVKLEAGDSSGVTDAGVTRRPARSLSTDRAFRRMHLIPEGPLSHGATA</sequence>
<organism evidence="2">
    <name type="scientific">uncultured Thermomicrobiales bacterium</name>
    <dbReference type="NCBI Taxonomy" id="1645740"/>
    <lineage>
        <taxon>Bacteria</taxon>
        <taxon>Pseudomonadati</taxon>
        <taxon>Thermomicrobiota</taxon>
        <taxon>Thermomicrobia</taxon>
        <taxon>Thermomicrobiales</taxon>
        <taxon>environmental samples</taxon>
    </lineage>
</organism>
<gene>
    <name evidence="2" type="ORF">AVDCRST_MAG19-2218</name>
</gene>
<reference evidence="2" key="1">
    <citation type="submission" date="2020-02" db="EMBL/GenBank/DDBJ databases">
        <authorList>
            <person name="Meier V. D."/>
        </authorList>
    </citation>
    <scope>NUCLEOTIDE SEQUENCE</scope>
    <source>
        <strain evidence="2">AVDCRST_MAG19</strain>
    </source>
</reference>
<accession>A0A6J4V2R4</accession>
<proteinExistence type="predicted"/>
<evidence type="ECO:0000256" key="1">
    <source>
        <dbReference type="SAM" id="MobiDB-lite"/>
    </source>
</evidence>
<dbReference type="EMBL" id="CADCWL010000103">
    <property type="protein sequence ID" value="CAA9565605.1"/>
    <property type="molecule type" value="Genomic_DNA"/>
</dbReference>